<feature type="transmembrane region" description="Helical" evidence="1">
    <location>
        <begin position="433"/>
        <end position="452"/>
    </location>
</feature>
<feature type="transmembrane region" description="Helical" evidence="1">
    <location>
        <begin position="392"/>
        <end position="413"/>
    </location>
</feature>
<dbReference type="Proteomes" id="UP001247307">
    <property type="component" value="Unassembled WGS sequence"/>
</dbReference>
<sequence>MAVGALAALVAAIATGIVLSRYGVPLTDQARFWAAVAGTVVLPGAIVLRTRRMGSVPGWLGAAFTVGLAFQLLGWAVGVGTGQRWLLWVVPVVVALLVAAALRVLDSRRGAPRRLREPRAERPERAGTPWWASLVLLGVWLGILRSLSRGLWAATPLDYSRRWYQDMDWQLSLSAEALHRVALSDPQSSQDGYLSYHWFGNAHAAALSITSGLGVDQVGIVAWFVPVMIALLFLVYGMARALSGSPAAGALAALFVVLPPALPLNVPLDQIASVPLVWLSQSHIFSLPVAVLLTWLLIDVLRAREVPTLDEVLLLLVALVATGAKVSILPTVLGGAGIAALFVLRRPRLLVRSIILGVIGCALVLITMPMFSGGGGGTTYSLLPAGGAAGPLGVWIVAVIVVVGASAFLPFLLSAGAVGTLKDDDGGRRIDPAVPVFAGMVIVALAALFVMKHPSLSQTYFMRGILPVAAVFMAWGVVATASRAVRLAGPLARTGLIAGGLLGFIGVCVYRGMTLFTDRKPAPGQLIGLTVAVILLALLIVALRAARGRAGALVSVVVAGAVLGGSLVYPALSVGLRFAGLAPAGPVSPGAGTPLIGTVPPLVKGGGQSKEPATAPLTKDEVAGGTFLAQANPDGELIATNVHCMDLATRPNCDARGFWVASLTESPVDIGGWVYSASGRASHGKNGIHYYRQPYVDAEAFRLNQEVFTAPSEAGVQRLRDRGVRFLYADKRASAVSPELARFAERVWSSPTVEVYRIR</sequence>
<feature type="transmembrane region" description="Helical" evidence="1">
    <location>
        <begin position="552"/>
        <end position="572"/>
    </location>
</feature>
<feature type="transmembrane region" description="Helical" evidence="1">
    <location>
        <begin position="60"/>
        <end position="79"/>
    </location>
</feature>
<feature type="transmembrane region" description="Helical" evidence="1">
    <location>
        <begin position="126"/>
        <end position="143"/>
    </location>
</feature>
<keyword evidence="3" id="KW-1185">Reference proteome</keyword>
<dbReference type="EMBL" id="JAVDUI010000001">
    <property type="protein sequence ID" value="MDR6891876.1"/>
    <property type="molecule type" value="Genomic_DNA"/>
</dbReference>
<dbReference type="AlphaFoldDB" id="A0AAE4C514"/>
<organism evidence="2 3">
    <name type="scientific">Falsarthrobacter nasiphocae</name>
    <dbReference type="NCBI Taxonomy" id="189863"/>
    <lineage>
        <taxon>Bacteria</taxon>
        <taxon>Bacillati</taxon>
        <taxon>Actinomycetota</taxon>
        <taxon>Actinomycetes</taxon>
        <taxon>Micrococcales</taxon>
        <taxon>Micrococcaceae</taxon>
        <taxon>Falsarthrobacter</taxon>
    </lineage>
</organism>
<dbReference type="RefSeq" id="WP_309850162.1">
    <property type="nucleotide sequence ID" value="NZ_BAAAIU010000021.1"/>
</dbReference>
<reference evidence="2" key="1">
    <citation type="submission" date="2023-07" db="EMBL/GenBank/DDBJ databases">
        <title>Sequencing the genomes of 1000 actinobacteria strains.</title>
        <authorList>
            <person name="Klenk H.-P."/>
        </authorList>
    </citation>
    <scope>NUCLEOTIDE SEQUENCE</scope>
    <source>
        <strain evidence="2">DSM 13988</strain>
    </source>
</reference>
<feature type="transmembrane region" description="Helical" evidence="1">
    <location>
        <begin position="284"/>
        <end position="301"/>
    </location>
</feature>
<feature type="transmembrane region" description="Helical" evidence="1">
    <location>
        <begin position="464"/>
        <end position="485"/>
    </location>
</feature>
<feature type="transmembrane region" description="Helical" evidence="1">
    <location>
        <begin position="220"/>
        <end position="239"/>
    </location>
</feature>
<name>A0AAE4C514_9MICC</name>
<evidence type="ECO:0000313" key="3">
    <source>
        <dbReference type="Proteomes" id="UP001247307"/>
    </source>
</evidence>
<feature type="transmembrane region" description="Helical" evidence="1">
    <location>
        <begin position="30"/>
        <end position="48"/>
    </location>
</feature>
<protein>
    <submittedName>
        <fullName evidence="2">Uncharacterized protein</fullName>
    </submittedName>
</protein>
<proteinExistence type="predicted"/>
<feature type="transmembrane region" description="Helical" evidence="1">
    <location>
        <begin position="313"/>
        <end position="343"/>
    </location>
</feature>
<evidence type="ECO:0000256" key="1">
    <source>
        <dbReference type="SAM" id="Phobius"/>
    </source>
</evidence>
<accession>A0AAE4C514</accession>
<feature type="transmembrane region" description="Helical" evidence="1">
    <location>
        <begin position="491"/>
        <end position="513"/>
    </location>
</feature>
<feature type="transmembrane region" description="Helical" evidence="1">
    <location>
        <begin position="525"/>
        <end position="546"/>
    </location>
</feature>
<keyword evidence="1" id="KW-0812">Transmembrane</keyword>
<gene>
    <name evidence="2" type="ORF">J2S35_000816</name>
</gene>
<feature type="transmembrane region" description="Helical" evidence="1">
    <location>
        <begin position="85"/>
        <end position="105"/>
    </location>
</feature>
<keyword evidence="1" id="KW-1133">Transmembrane helix</keyword>
<feature type="transmembrane region" description="Helical" evidence="1">
    <location>
        <begin position="246"/>
        <end position="264"/>
    </location>
</feature>
<feature type="transmembrane region" description="Helical" evidence="1">
    <location>
        <begin position="349"/>
        <end position="371"/>
    </location>
</feature>
<evidence type="ECO:0000313" key="2">
    <source>
        <dbReference type="EMBL" id="MDR6891876.1"/>
    </source>
</evidence>
<comment type="caution">
    <text evidence="2">The sequence shown here is derived from an EMBL/GenBank/DDBJ whole genome shotgun (WGS) entry which is preliminary data.</text>
</comment>
<keyword evidence="1" id="KW-0472">Membrane</keyword>